<dbReference type="RefSeq" id="YP_851153.1">
    <property type="nucleotide sequence ID" value="NC_008562.1"/>
</dbReference>
<protein>
    <submittedName>
        <fullName evidence="1">Uncharacterized protein</fullName>
    </submittedName>
</protein>
<keyword evidence="2" id="KW-1185">Reference proteome</keyword>
<organism evidence="1 2">
    <name type="scientific">Microcystis phage LMM01</name>
    <dbReference type="NCBI Taxonomy" id="2856824"/>
    <lineage>
        <taxon>Viruses</taxon>
        <taxon>Duplodnaviria</taxon>
        <taxon>Heunggongvirae</taxon>
        <taxon>Uroviricota</taxon>
        <taxon>Caudoviricetes</taxon>
        <taxon>Fukuivirus</taxon>
        <taxon>Fukuivirus LMM01</taxon>
    </lineage>
</organism>
<sequence>MRTVISMKMINCNNLFYQPIPITDKLILANGDSLYYSFIFTIYGGPARLYHRLGSMLYNILDEGGYFDVLYNILDKGGYSDEDYYM</sequence>
<name>A0A7Q3_9CAUD</name>
<accession>A0A7Q3</accession>
<dbReference type="EMBL" id="AB231700">
    <property type="protein sequence ID" value="BAF36230.1"/>
    <property type="molecule type" value="Genomic_DNA"/>
</dbReference>
<proteinExistence type="predicted"/>
<dbReference type="KEGG" id="vg:4484456"/>
<evidence type="ECO:0000313" key="2">
    <source>
        <dbReference type="Proteomes" id="UP000001249"/>
    </source>
</evidence>
<evidence type="ECO:0000313" key="1">
    <source>
        <dbReference type="EMBL" id="BAF36230.1"/>
    </source>
</evidence>
<reference evidence="2" key="1">
    <citation type="journal article" date="2008" name="J. Bacteriol.">
        <title>Ma-LMM01 infecting toxic Microcystis aeruginosa illuminates diverse cyanophage genome strategies.</title>
        <authorList>
            <person name="Yoshida T."/>
            <person name="Nagasaki K."/>
            <person name="Takashima Y."/>
            <person name="Shirai Y."/>
            <person name="Tomaru Y."/>
            <person name="Takao Y."/>
            <person name="Sakamoto S."/>
            <person name="Hiroishi S."/>
            <person name="Ogata H."/>
        </authorList>
    </citation>
    <scope>NUCLEOTIDE SEQUENCE</scope>
</reference>
<dbReference type="GeneID" id="4484456"/>
<dbReference type="Proteomes" id="UP000001249">
    <property type="component" value="Segment"/>
</dbReference>